<sequence>RSPVVAIIATGEGKSLLFILLAFYSTGIIVVVVLLIILRQDIAARYKAVGIECVE</sequence>
<dbReference type="InterPro" id="IPR027417">
    <property type="entry name" value="P-loop_NTPase"/>
</dbReference>
<proteinExistence type="predicted"/>
<evidence type="ECO:0000313" key="2">
    <source>
        <dbReference type="EMBL" id="KAF2092350.1"/>
    </source>
</evidence>
<dbReference type="Proteomes" id="UP000799772">
    <property type="component" value="Unassembled WGS sequence"/>
</dbReference>
<comment type="caution">
    <text evidence="2">The sequence shown here is derived from an EMBL/GenBank/DDBJ whole genome shotgun (WGS) entry which is preliminary data.</text>
</comment>
<evidence type="ECO:0000313" key="3">
    <source>
        <dbReference type="Proteomes" id="UP000799772"/>
    </source>
</evidence>
<evidence type="ECO:0000256" key="1">
    <source>
        <dbReference type="SAM" id="Phobius"/>
    </source>
</evidence>
<keyword evidence="1" id="KW-0812">Transmembrane</keyword>
<feature type="transmembrane region" description="Helical" evidence="1">
    <location>
        <begin position="16"/>
        <end position="38"/>
    </location>
</feature>
<accession>A0A9P4M0J2</accession>
<organism evidence="2 3">
    <name type="scientific">Rhizodiscina lignyota</name>
    <dbReference type="NCBI Taxonomy" id="1504668"/>
    <lineage>
        <taxon>Eukaryota</taxon>
        <taxon>Fungi</taxon>
        <taxon>Dikarya</taxon>
        <taxon>Ascomycota</taxon>
        <taxon>Pezizomycotina</taxon>
        <taxon>Dothideomycetes</taxon>
        <taxon>Pleosporomycetidae</taxon>
        <taxon>Aulographales</taxon>
        <taxon>Rhizodiscinaceae</taxon>
        <taxon>Rhizodiscina</taxon>
    </lineage>
</organism>
<keyword evidence="1" id="KW-1133">Transmembrane helix</keyword>
<dbReference type="EMBL" id="ML978150">
    <property type="protein sequence ID" value="KAF2092350.1"/>
    <property type="molecule type" value="Genomic_DNA"/>
</dbReference>
<protein>
    <submittedName>
        <fullName evidence="2">Uncharacterized protein</fullName>
    </submittedName>
</protein>
<dbReference type="AlphaFoldDB" id="A0A9P4M0J2"/>
<keyword evidence="3" id="KW-1185">Reference proteome</keyword>
<gene>
    <name evidence="2" type="ORF">NA57DRAFT_50487</name>
</gene>
<reference evidence="2" key="1">
    <citation type="journal article" date="2020" name="Stud. Mycol.">
        <title>101 Dothideomycetes genomes: a test case for predicting lifestyles and emergence of pathogens.</title>
        <authorList>
            <person name="Haridas S."/>
            <person name="Albert R."/>
            <person name="Binder M."/>
            <person name="Bloem J."/>
            <person name="Labutti K."/>
            <person name="Salamov A."/>
            <person name="Andreopoulos B."/>
            <person name="Baker S."/>
            <person name="Barry K."/>
            <person name="Bills G."/>
            <person name="Bluhm B."/>
            <person name="Cannon C."/>
            <person name="Castanera R."/>
            <person name="Culley D."/>
            <person name="Daum C."/>
            <person name="Ezra D."/>
            <person name="Gonzalez J."/>
            <person name="Henrissat B."/>
            <person name="Kuo A."/>
            <person name="Liang C."/>
            <person name="Lipzen A."/>
            <person name="Lutzoni F."/>
            <person name="Magnuson J."/>
            <person name="Mondo S."/>
            <person name="Nolan M."/>
            <person name="Ohm R."/>
            <person name="Pangilinan J."/>
            <person name="Park H.-J."/>
            <person name="Ramirez L."/>
            <person name="Alfaro M."/>
            <person name="Sun H."/>
            <person name="Tritt A."/>
            <person name="Yoshinaga Y."/>
            <person name="Zwiers L.-H."/>
            <person name="Turgeon B."/>
            <person name="Goodwin S."/>
            <person name="Spatafora J."/>
            <person name="Crous P."/>
            <person name="Grigoriev I."/>
        </authorList>
    </citation>
    <scope>NUCLEOTIDE SEQUENCE</scope>
    <source>
        <strain evidence="2">CBS 133067</strain>
    </source>
</reference>
<keyword evidence="1" id="KW-0472">Membrane</keyword>
<feature type="non-terminal residue" evidence="2">
    <location>
        <position position="1"/>
    </location>
</feature>
<dbReference type="Gene3D" id="3.40.50.300">
    <property type="entry name" value="P-loop containing nucleotide triphosphate hydrolases"/>
    <property type="match status" value="1"/>
</dbReference>
<dbReference type="SUPFAM" id="SSF52540">
    <property type="entry name" value="P-loop containing nucleoside triphosphate hydrolases"/>
    <property type="match status" value="1"/>
</dbReference>
<name>A0A9P4M0J2_9PEZI</name>